<keyword evidence="1" id="KW-0732">Signal</keyword>
<sequence length="458" mass="51241">MNKNRFKTGALTLSLLASAVLASGAMAAVSESEAAKLGSSLTPMGAEKAGNAAGTIPAWTGGLAADAAAVGEDGFVSDPYPNDKPKFTITAQNFEQYKDNLSPGQIAMLKRYPDTYHLPVFETHRSAAVPQRIYDAAQKNATQTKLVRGGNGLESFDTAVAFPIPQDGLEVIWNHITRYRGGSARRTVAQATPQVNGSYSLVKFVDEVVYTDTLTDYNAEKHGNVLFYFKQQVTEPSRLAGNVLLVHETLDQVKEPRMAWIYNAGQRRVRRAPQVAYDGPGTASDGLRTSDNLDMFNGAPDRYDWKLVGKKEMYIPYNAYRLDSPQLKYDDIIKAGHINQDLTRYELHRVWEVEATLKPGERHIYAKRTFFIDEDTWQAAVIDHYDGRDTLWRVAEAHAEYIYNDQVPLYAMETLYDLVSGRYLVMGMKNEEKNPYVYNYKANSNQYTPAALRNSGVR</sequence>
<evidence type="ECO:0000256" key="1">
    <source>
        <dbReference type="SAM" id="SignalP"/>
    </source>
</evidence>
<dbReference type="Pfam" id="PF07044">
    <property type="entry name" value="DUF1329"/>
    <property type="match status" value="1"/>
</dbReference>
<dbReference type="AlphaFoldDB" id="A0A172WRI2"/>
<accession>A0A172WRI2</accession>
<dbReference type="OrthoDB" id="178023at2"/>
<dbReference type="EMBL" id="CP015641">
    <property type="protein sequence ID" value="ANF26121.1"/>
    <property type="molecule type" value="Genomic_DNA"/>
</dbReference>
<dbReference type="eggNOG" id="ENOG502Z7HQ">
    <property type="taxonomic scope" value="Bacteria"/>
</dbReference>
<dbReference type="RefSeq" id="WP_064481662.1">
    <property type="nucleotide sequence ID" value="NZ_CP015641.1"/>
</dbReference>
<dbReference type="CDD" id="cd16329">
    <property type="entry name" value="LolA_like"/>
    <property type="match status" value="1"/>
</dbReference>
<reference evidence="2 3" key="1">
    <citation type="submission" date="2016-05" db="EMBL/GenBank/DDBJ databases">
        <title>Genome sequence of Pseudomonas stutzeri 273 and identification of the exopolysaccharide biosynthesis locus.</title>
        <authorList>
            <person name="Wu S."/>
            <person name="Sun C."/>
        </authorList>
    </citation>
    <scope>NUCLEOTIDE SEQUENCE [LARGE SCALE GENOMIC DNA]</scope>
    <source>
        <strain evidence="2 3">273</strain>
    </source>
</reference>
<gene>
    <name evidence="2" type="ORF">PS273GM_13670</name>
</gene>
<protein>
    <submittedName>
        <fullName evidence="2">Outer membrane lipoprotein-sorting protein</fullName>
    </submittedName>
</protein>
<organism evidence="2 3">
    <name type="scientific">Stutzerimonas stutzeri</name>
    <name type="common">Pseudomonas stutzeri</name>
    <dbReference type="NCBI Taxonomy" id="316"/>
    <lineage>
        <taxon>Bacteria</taxon>
        <taxon>Pseudomonadati</taxon>
        <taxon>Pseudomonadota</taxon>
        <taxon>Gammaproteobacteria</taxon>
        <taxon>Pseudomonadales</taxon>
        <taxon>Pseudomonadaceae</taxon>
        <taxon>Stutzerimonas</taxon>
    </lineage>
</organism>
<dbReference type="Proteomes" id="UP000077787">
    <property type="component" value="Chromosome"/>
</dbReference>
<evidence type="ECO:0000313" key="3">
    <source>
        <dbReference type="Proteomes" id="UP000077787"/>
    </source>
</evidence>
<name>A0A172WRI2_STUST</name>
<evidence type="ECO:0000313" key="2">
    <source>
        <dbReference type="EMBL" id="ANF26121.1"/>
    </source>
</evidence>
<feature type="chain" id="PRO_5008002853" evidence="1">
    <location>
        <begin position="28"/>
        <end position="458"/>
    </location>
</feature>
<dbReference type="Gene3D" id="2.50.20.10">
    <property type="entry name" value="Lipoprotein localisation LolA/LolB/LppX"/>
    <property type="match status" value="1"/>
</dbReference>
<keyword evidence="2" id="KW-0449">Lipoprotein</keyword>
<dbReference type="InterPro" id="IPR010752">
    <property type="entry name" value="DUF1329"/>
</dbReference>
<proteinExistence type="predicted"/>
<feature type="signal peptide" evidence="1">
    <location>
        <begin position="1"/>
        <end position="27"/>
    </location>
</feature>